<gene>
    <name evidence="8" type="primary">rps19</name>
</gene>
<dbReference type="FunFam" id="3.30.860.10:FF:000001">
    <property type="entry name" value="30S ribosomal protein S19"/>
    <property type="match status" value="1"/>
</dbReference>
<keyword evidence="2" id="KW-0699">rRNA-binding</keyword>
<dbReference type="GO" id="GO:0015935">
    <property type="term" value="C:small ribosomal subunit"/>
    <property type="evidence" value="ECO:0007669"/>
    <property type="project" value="InterPro"/>
</dbReference>
<dbReference type="Pfam" id="PF00203">
    <property type="entry name" value="Ribosomal_S19"/>
    <property type="match status" value="1"/>
</dbReference>
<accession>A0A3S8UVW3</accession>
<geneLocation type="plastid" evidence="8"/>
<dbReference type="InterPro" id="IPR005732">
    <property type="entry name" value="Ribosomal_uS19_bac-type"/>
</dbReference>
<dbReference type="GO" id="GO:0019843">
    <property type="term" value="F:rRNA binding"/>
    <property type="evidence" value="ECO:0007669"/>
    <property type="project" value="UniProtKB-KW"/>
</dbReference>
<evidence type="ECO:0000256" key="1">
    <source>
        <dbReference type="ARBA" id="ARBA00007345"/>
    </source>
</evidence>
<dbReference type="SUPFAM" id="SSF54570">
    <property type="entry name" value="Ribosomal protein S19"/>
    <property type="match status" value="1"/>
</dbReference>
<dbReference type="GO" id="GO:0003735">
    <property type="term" value="F:structural constituent of ribosome"/>
    <property type="evidence" value="ECO:0007669"/>
    <property type="project" value="InterPro"/>
</dbReference>
<dbReference type="InterPro" id="IPR002222">
    <property type="entry name" value="Ribosomal_uS19"/>
</dbReference>
<comment type="similarity">
    <text evidence="1 7">Belongs to the universal ribosomal protein uS19 family.</text>
</comment>
<reference evidence="8" key="1">
    <citation type="journal article" date="2018" name="J. Phycol.">
        <title>Molecular phylogenetics supports a clade of red algal parasites retaining native plastids: taxonomy and terminology revised.</title>
        <authorList>
            <person name="Salomaki E.D."/>
            <person name="Lane C.E."/>
        </authorList>
    </citation>
    <scope>NUCLEOTIDE SEQUENCE</scope>
</reference>
<dbReference type="PIRSF" id="PIRSF002144">
    <property type="entry name" value="Ribosomal_S19"/>
    <property type="match status" value="1"/>
</dbReference>
<protein>
    <recommendedName>
        <fullName evidence="6">Small ribosomal subunit protein uS19c</fullName>
    </recommendedName>
</protein>
<dbReference type="AlphaFoldDB" id="A0A3S8UVW3"/>
<evidence type="ECO:0000256" key="7">
    <source>
        <dbReference type="RuleBase" id="RU003485"/>
    </source>
</evidence>
<dbReference type="GO" id="GO:0006412">
    <property type="term" value="P:translation"/>
    <property type="evidence" value="ECO:0007669"/>
    <property type="project" value="InterPro"/>
</dbReference>
<sequence length="93" mass="11053">MSRSIIKGPYIEFKLLNKIEKLNTRNIKKIIKTWSRSSMIIPEMIGYTLAIYNGRQHFPLFISEEMIGHKLGEFVETRTFRNHTKNDKKIKKI</sequence>
<dbReference type="GO" id="GO:0005737">
    <property type="term" value="C:cytoplasm"/>
    <property type="evidence" value="ECO:0007669"/>
    <property type="project" value="UniProtKB-ARBA"/>
</dbReference>
<dbReference type="PRINTS" id="PR00975">
    <property type="entry name" value="RIBOSOMALS19"/>
</dbReference>
<dbReference type="PROSITE" id="PS00323">
    <property type="entry name" value="RIBOSOMAL_S19"/>
    <property type="match status" value="1"/>
</dbReference>
<dbReference type="Gene3D" id="3.30.860.10">
    <property type="entry name" value="30s Ribosomal Protein S19, Chain A"/>
    <property type="match status" value="1"/>
</dbReference>
<dbReference type="HAMAP" id="MF_00531">
    <property type="entry name" value="Ribosomal_uS19"/>
    <property type="match status" value="1"/>
</dbReference>
<dbReference type="EMBL" id="MK039116">
    <property type="protein sequence ID" value="AZL87966.1"/>
    <property type="molecule type" value="Genomic_DNA"/>
</dbReference>
<dbReference type="InterPro" id="IPR023575">
    <property type="entry name" value="Ribosomal_uS19_SF"/>
</dbReference>
<keyword evidence="4 7" id="KW-0689">Ribosomal protein</keyword>
<dbReference type="GO" id="GO:0000028">
    <property type="term" value="P:ribosomal small subunit assembly"/>
    <property type="evidence" value="ECO:0007669"/>
    <property type="project" value="TreeGrafter"/>
</dbReference>
<dbReference type="PANTHER" id="PTHR11880">
    <property type="entry name" value="RIBOSOMAL PROTEIN S19P FAMILY MEMBER"/>
    <property type="match status" value="1"/>
</dbReference>
<organism evidence="8">
    <name type="scientific">Leachiella pacifica</name>
    <dbReference type="NCBI Taxonomy" id="282357"/>
    <lineage>
        <taxon>Eukaryota</taxon>
        <taxon>Rhodophyta</taxon>
        <taxon>Florideophyceae</taxon>
        <taxon>Rhodymeniophycidae</taxon>
        <taxon>Gigartinales</taxon>
        <taxon>Choreocolacaceae</taxon>
        <taxon>Leachiella</taxon>
    </lineage>
</organism>
<name>A0A3S8UVW3_9FLOR</name>
<dbReference type="PANTHER" id="PTHR11880:SF8">
    <property type="entry name" value="SMALL RIBOSOMAL SUBUNIT PROTEIN US19M"/>
    <property type="match status" value="1"/>
</dbReference>
<evidence type="ECO:0000256" key="2">
    <source>
        <dbReference type="ARBA" id="ARBA00022730"/>
    </source>
</evidence>
<evidence type="ECO:0000256" key="4">
    <source>
        <dbReference type="ARBA" id="ARBA00022980"/>
    </source>
</evidence>
<evidence type="ECO:0000256" key="5">
    <source>
        <dbReference type="ARBA" id="ARBA00023274"/>
    </source>
</evidence>
<keyword evidence="8" id="KW-0934">Plastid</keyword>
<keyword evidence="3" id="KW-0694">RNA-binding</keyword>
<dbReference type="InterPro" id="IPR020934">
    <property type="entry name" value="Ribosomal_uS19_CS"/>
</dbReference>
<evidence type="ECO:0000313" key="8">
    <source>
        <dbReference type="EMBL" id="AZL87966.1"/>
    </source>
</evidence>
<keyword evidence="5 7" id="KW-0687">Ribonucleoprotein</keyword>
<evidence type="ECO:0000256" key="6">
    <source>
        <dbReference type="ARBA" id="ARBA00035253"/>
    </source>
</evidence>
<proteinExistence type="inferred from homology"/>
<evidence type="ECO:0000256" key="3">
    <source>
        <dbReference type="ARBA" id="ARBA00022884"/>
    </source>
</evidence>
<dbReference type="NCBIfam" id="TIGR01050">
    <property type="entry name" value="rpsS_bact"/>
    <property type="match status" value="1"/>
</dbReference>